<keyword evidence="1" id="KW-1133">Transmembrane helix</keyword>
<protein>
    <recommendedName>
        <fullName evidence="2">Glutaredoxin domain-containing protein</fullName>
    </recommendedName>
</protein>
<dbReference type="GO" id="GO:0015038">
    <property type="term" value="F:glutathione disulfide oxidoreductase activity"/>
    <property type="evidence" value="ECO:0007669"/>
    <property type="project" value="TreeGrafter"/>
</dbReference>
<accession>A0A8X8AJ64</accession>
<evidence type="ECO:0000259" key="2">
    <source>
        <dbReference type="Pfam" id="PF00462"/>
    </source>
</evidence>
<dbReference type="OrthoDB" id="418495at2759"/>
<feature type="transmembrane region" description="Helical" evidence="1">
    <location>
        <begin position="216"/>
        <end position="239"/>
    </location>
</feature>
<dbReference type="Pfam" id="PF00462">
    <property type="entry name" value="Glutaredoxin"/>
    <property type="match status" value="1"/>
</dbReference>
<evidence type="ECO:0000313" key="4">
    <source>
        <dbReference type="Proteomes" id="UP000886885"/>
    </source>
</evidence>
<keyword evidence="1" id="KW-0812">Transmembrane</keyword>
<feature type="domain" description="Glutaredoxin" evidence="2">
    <location>
        <begin position="92"/>
        <end position="124"/>
    </location>
</feature>
<feature type="transmembrane region" description="Helical" evidence="1">
    <location>
        <begin position="131"/>
        <end position="150"/>
    </location>
</feature>
<dbReference type="EMBL" id="JAAWWB010000004">
    <property type="protein sequence ID" value="KAG6785433.1"/>
    <property type="molecule type" value="Genomic_DNA"/>
</dbReference>
<reference evidence="3" key="1">
    <citation type="journal article" date="2020" name="bioRxiv">
        <title>Hybrid origin of Populus tomentosa Carr. identified through genome sequencing and phylogenomic analysis.</title>
        <authorList>
            <person name="An X."/>
            <person name="Gao K."/>
            <person name="Chen Z."/>
            <person name="Li J."/>
            <person name="Yang X."/>
            <person name="Yang X."/>
            <person name="Zhou J."/>
            <person name="Guo T."/>
            <person name="Zhao T."/>
            <person name="Huang S."/>
            <person name="Miao D."/>
            <person name="Khan W.U."/>
            <person name="Rao P."/>
            <person name="Ye M."/>
            <person name="Lei B."/>
            <person name="Liao W."/>
            <person name="Wang J."/>
            <person name="Ji L."/>
            <person name="Li Y."/>
            <person name="Guo B."/>
            <person name="Mustafa N.S."/>
            <person name="Li S."/>
            <person name="Yun Q."/>
            <person name="Keller S.R."/>
            <person name="Mao J."/>
            <person name="Zhang R."/>
            <person name="Strauss S.H."/>
        </authorList>
    </citation>
    <scope>NUCLEOTIDE SEQUENCE</scope>
    <source>
        <strain evidence="3">GM15</strain>
        <tissue evidence="3">Leaf</tissue>
    </source>
</reference>
<proteinExistence type="predicted"/>
<comment type="caution">
    <text evidence="3">The sequence shown here is derived from an EMBL/GenBank/DDBJ whole genome shotgun (WGS) entry which is preliminary data.</text>
</comment>
<organism evidence="3 4">
    <name type="scientific">Populus tomentosa</name>
    <name type="common">Chinese white poplar</name>
    <dbReference type="NCBI Taxonomy" id="118781"/>
    <lineage>
        <taxon>Eukaryota</taxon>
        <taxon>Viridiplantae</taxon>
        <taxon>Streptophyta</taxon>
        <taxon>Embryophyta</taxon>
        <taxon>Tracheophyta</taxon>
        <taxon>Spermatophyta</taxon>
        <taxon>Magnoliopsida</taxon>
        <taxon>eudicotyledons</taxon>
        <taxon>Gunneridae</taxon>
        <taxon>Pentapetalae</taxon>
        <taxon>rosids</taxon>
        <taxon>fabids</taxon>
        <taxon>Malpighiales</taxon>
        <taxon>Salicaceae</taxon>
        <taxon>Saliceae</taxon>
        <taxon>Populus</taxon>
    </lineage>
</organism>
<name>A0A8X8AJ64_POPTO</name>
<keyword evidence="4" id="KW-1185">Reference proteome</keyword>
<dbReference type="AlphaFoldDB" id="A0A8X8AJ64"/>
<evidence type="ECO:0000313" key="3">
    <source>
        <dbReference type="EMBL" id="KAG6785433.1"/>
    </source>
</evidence>
<dbReference type="PANTHER" id="PTHR45694">
    <property type="entry name" value="GLUTAREDOXIN 2"/>
    <property type="match status" value="1"/>
</dbReference>
<dbReference type="GO" id="GO:0005737">
    <property type="term" value="C:cytoplasm"/>
    <property type="evidence" value="ECO:0007669"/>
    <property type="project" value="TreeGrafter"/>
</dbReference>
<dbReference type="PROSITE" id="PS51354">
    <property type="entry name" value="GLUTAREDOXIN_2"/>
    <property type="match status" value="1"/>
</dbReference>
<evidence type="ECO:0000256" key="1">
    <source>
        <dbReference type="SAM" id="Phobius"/>
    </source>
</evidence>
<gene>
    <name evidence="3" type="ORF">POTOM_011164</name>
</gene>
<keyword evidence="1" id="KW-0472">Membrane</keyword>
<dbReference type="PANTHER" id="PTHR45694:SF18">
    <property type="entry name" value="GLUTAREDOXIN-1-RELATED"/>
    <property type="match status" value="1"/>
</dbReference>
<dbReference type="InterPro" id="IPR002109">
    <property type="entry name" value="Glutaredoxin"/>
</dbReference>
<dbReference type="Proteomes" id="UP000886885">
    <property type="component" value="Chromosome 2D"/>
</dbReference>
<dbReference type="GO" id="GO:0034599">
    <property type="term" value="P:cellular response to oxidative stress"/>
    <property type="evidence" value="ECO:0007669"/>
    <property type="project" value="TreeGrafter"/>
</dbReference>
<sequence length="322" mass="35306">MADTLTNLTPALPLKSSRTLSSLRGLPICSTPLSNNSSGLKTTSTCSRILSINGPKRYRPMSVRATDSSSPSSSFGSRLEDAVKKTVAENPVVVYSKTWCSYSFEVKSLFKRLNVDPLVVELDELGMLGSFLFYFIFFSLISCLLLAAGAQGPQIQKVLERLTGQHTVPNVFIDFRKLAWCLSLYFFVRINGVKVYVEGVAILSDLVNEIDESKMILFGVFGSVLLVIARLHSCLAALFDDNSLCSSMCSLLLDFNGGYCLQLHCALRVVEGANILVAAQLLIFYTIHLNCGCVIDLDTVKLYRKGELEPLLSEANAKKSQG</sequence>